<dbReference type="FunFam" id="3.30.830.10:FF:000021">
    <property type="entry name" value="Cytochrome b-c1 complex subunit 2"/>
    <property type="match status" value="1"/>
</dbReference>
<evidence type="ECO:0000256" key="3">
    <source>
        <dbReference type="ARBA" id="ARBA00022660"/>
    </source>
</evidence>
<evidence type="ECO:0000256" key="10">
    <source>
        <dbReference type="ARBA" id="ARBA00040751"/>
    </source>
</evidence>
<dbReference type="InterPro" id="IPR011765">
    <property type="entry name" value="Pept_M16_N"/>
</dbReference>
<dbReference type="AlphaFoldDB" id="A0A0B1PAF5"/>
<feature type="domain" description="Peptidase M16 N-terminal" evidence="12">
    <location>
        <begin position="57"/>
        <end position="191"/>
    </location>
</feature>
<evidence type="ECO:0000256" key="6">
    <source>
        <dbReference type="ARBA" id="ARBA00022982"/>
    </source>
</evidence>
<evidence type="ECO:0000259" key="13">
    <source>
        <dbReference type="Pfam" id="PF05193"/>
    </source>
</evidence>
<keyword evidence="3" id="KW-0679">Respiratory chain</keyword>
<evidence type="ECO:0000256" key="1">
    <source>
        <dbReference type="ARBA" id="ARBA00004443"/>
    </source>
</evidence>
<dbReference type="PANTHER" id="PTHR11851">
    <property type="entry name" value="METALLOPROTEASE"/>
    <property type="match status" value="1"/>
</dbReference>
<evidence type="ECO:0000259" key="12">
    <source>
        <dbReference type="Pfam" id="PF00675"/>
    </source>
</evidence>
<evidence type="ECO:0000256" key="11">
    <source>
        <dbReference type="ARBA" id="ARBA00041372"/>
    </source>
</evidence>
<dbReference type="GO" id="GO:0005743">
    <property type="term" value="C:mitochondrial inner membrane"/>
    <property type="evidence" value="ECO:0007669"/>
    <property type="project" value="UniProtKB-SubCell"/>
</dbReference>
<keyword evidence="2" id="KW-0813">Transport</keyword>
<proteinExistence type="inferred from homology"/>
<evidence type="ECO:0000256" key="2">
    <source>
        <dbReference type="ARBA" id="ARBA00022448"/>
    </source>
</evidence>
<name>A0A0B1PAF5_UNCNE</name>
<dbReference type="Gene3D" id="3.30.830.10">
    <property type="entry name" value="Metalloenzyme, LuxS/M16 peptidase-like"/>
    <property type="match status" value="2"/>
</dbReference>
<dbReference type="STRING" id="52586.A0A0B1PAF5"/>
<keyword evidence="5" id="KW-0809">Transit peptide</keyword>
<evidence type="ECO:0000313" key="15">
    <source>
        <dbReference type="Proteomes" id="UP000030854"/>
    </source>
</evidence>
<dbReference type="Pfam" id="PF00675">
    <property type="entry name" value="Peptidase_M16"/>
    <property type="match status" value="1"/>
</dbReference>
<dbReference type="SUPFAM" id="SSF63411">
    <property type="entry name" value="LuxS/MPP-like metallohydrolase"/>
    <property type="match status" value="2"/>
</dbReference>
<dbReference type="HOGENOM" id="CLU_009902_0_1_1"/>
<comment type="caution">
    <text evidence="14">The sequence shown here is derived from an EMBL/GenBank/DDBJ whole genome shotgun (WGS) entry which is preliminary data.</text>
</comment>
<keyword evidence="8" id="KW-0472">Membrane</keyword>
<sequence>MFYRSATGKNVQYMLRGSHYSRSISKRGLATSSLRSTSLTYGIADAAGVKIACNNVAGPTTRLAVFAKAGTRYQTAPGIAAGLSLFAFKNTNKRTALRITRESELLGGQLKSHHDREFVMLEAKFLRQDLPFFTELLSEVISETRFTTYEFEEQVAPLLKLSQKRFTGNASEVALDVAHNVAFHHGLGTSLYPNLLSPTSKYINSQTISQYSGIAYSKKNIAIIVNGADMDELAKWVGEFFTGVPSGVSALSDKPTKYYGGEERVHHPTGNSIVIAYPGSSMLNGPSYTPEIFVLAALLGGQSTIKWTKGFSLLAQATSHIPHLSTVTSHFAYSDSGLLSIHLNGSPEALRQASLEVKKTLKRVAEGQFTKEDLTKAISLAKFKALDDAQNVKVGLLSTGTSILHNQKTYQFEEIGKTITSVNADSLKVAAQKLLTKKATVSTVGDLHMLPFAEEIGF</sequence>
<protein>
    <recommendedName>
        <fullName evidence="10">Cytochrome b-c1 complex subunit 2, mitochondrial</fullName>
    </recommendedName>
    <alternativeName>
        <fullName evidence="11">Core protein II</fullName>
    </alternativeName>
</protein>
<keyword evidence="7" id="KW-0496">Mitochondrion</keyword>
<comment type="subcellular location">
    <subcellularLocation>
        <location evidence="1">Mitochondrion inner membrane</location>
        <topology evidence="1">Peripheral membrane protein</topology>
        <orientation evidence="1">Matrix side</orientation>
    </subcellularLocation>
</comment>
<evidence type="ECO:0000313" key="14">
    <source>
        <dbReference type="EMBL" id="KHJ33654.1"/>
    </source>
</evidence>
<comment type="similarity">
    <text evidence="9">Belongs to the peptidase M16 family. UQCRC2/QCR2 subfamily.</text>
</comment>
<dbReference type="Pfam" id="PF05193">
    <property type="entry name" value="Peptidase_M16_C"/>
    <property type="match status" value="1"/>
</dbReference>
<organism evidence="14 15">
    <name type="scientific">Uncinula necator</name>
    <name type="common">Grape powdery mildew</name>
    <dbReference type="NCBI Taxonomy" id="52586"/>
    <lineage>
        <taxon>Eukaryota</taxon>
        <taxon>Fungi</taxon>
        <taxon>Dikarya</taxon>
        <taxon>Ascomycota</taxon>
        <taxon>Pezizomycotina</taxon>
        <taxon>Leotiomycetes</taxon>
        <taxon>Erysiphales</taxon>
        <taxon>Erysiphaceae</taxon>
        <taxon>Erysiphe</taxon>
    </lineage>
</organism>
<dbReference type="InterPro" id="IPR011249">
    <property type="entry name" value="Metalloenz_LuxS/M16"/>
</dbReference>
<evidence type="ECO:0000256" key="8">
    <source>
        <dbReference type="ARBA" id="ARBA00023136"/>
    </source>
</evidence>
<dbReference type="InterPro" id="IPR007863">
    <property type="entry name" value="Peptidase_M16_C"/>
</dbReference>
<evidence type="ECO:0000256" key="5">
    <source>
        <dbReference type="ARBA" id="ARBA00022946"/>
    </source>
</evidence>
<reference evidence="14 15" key="1">
    <citation type="journal article" date="2014" name="BMC Genomics">
        <title>Adaptive genomic structural variation in the grape powdery mildew pathogen, Erysiphe necator.</title>
        <authorList>
            <person name="Jones L."/>
            <person name="Riaz S."/>
            <person name="Morales-Cruz A."/>
            <person name="Amrine K.C."/>
            <person name="McGuire B."/>
            <person name="Gubler W.D."/>
            <person name="Walker M.A."/>
            <person name="Cantu D."/>
        </authorList>
    </citation>
    <scope>NUCLEOTIDE SEQUENCE [LARGE SCALE GENOMIC DNA]</scope>
    <source>
        <strain evidence="15">c</strain>
    </source>
</reference>
<keyword evidence="6" id="KW-0249">Electron transport</keyword>
<accession>A0A0B1PAF5</accession>
<dbReference type="GO" id="GO:0046872">
    <property type="term" value="F:metal ion binding"/>
    <property type="evidence" value="ECO:0007669"/>
    <property type="project" value="InterPro"/>
</dbReference>
<dbReference type="OMA" id="APKFALY"/>
<evidence type="ECO:0000256" key="9">
    <source>
        <dbReference type="ARBA" id="ARBA00038146"/>
    </source>
</evidence>
<dbReference type="Proteomes" id="UP000030854">
    <property type="component" value="Unassembled WGS sequence"/>
</dbReference>
<dbReference type="PANTHER" id="PTHR11851:SF209">
    <property type="entry name" value="CYTOCHROME B-C1 COMPLEX SUBUNIT 2, MITOCHONDRIAL"/>
    <property type="match status" value="1"/>
</dbReference>
<evidence type="ECO:0000256" key="4">
    <source>
        <dbReference type="ARBA" id="ARBA00022792"/>
    </source>
</evidence>
<evidence type="ECO:0000256" key="7">
    <source>
        <dbReference type="ARBA" id="ARBA00023128"/>
    </source>
</evidence>
<gene>
    <name evidence="14" type="ORF">EV44_g1854</name>
</gene>
<feature type="domain" description="Peptidase M16 C-terminal" evidence="13">
    <location>
        <begin position="216"/>
        <end position="378"/>
    </location>
</feature>
<keyword evidence="15" id="KW-1185">Reference proteome</keyword>
<keyword evidence="4" id="KW-0999">Mitochondrion inner membrane</keyword>
<dbReference type="InterPro" id="IPR050361">
    <property type="entry name" value="MPP/UQCRC_Complex"/>
</dbReference>
<dbReference type="EMBL" id="JNVN01001303">
    <property type="protein sequence ID" value="KHJ33654.1"/>
    <property type="molecule type" value="Genomic_DNA"/>
</dbReference>